<evidence type="ECO:0000256" key="6">
    <source>
        <dbReference type="ARBA" id="ARBA00022763"/>
    </source>
</evidence>
<dbReference type="FunFam" id="2.40.50.140:FF:000012">
    <property type="entry name" value="DNA ligase"/>
    <property type="match status" value="1"/>
</dbReference>
<feature type="binding site" evidence="13">
    <location>
        <position position="136"/>
    </location>
    <ligand>
        <name>NAD(+)</name>
        <dbReference type="ChEBI" id="CHEBI:57540"/>
    </ligand>
</feature>
<dbReference type="PANTHER" id="PTHR23389:SF9">
    <property type="entry name" value="DNA LIGASE"/>
    <property type="match status" value="1"/>
</dbReference>
<dbReference type="SUPFAM" id="SSF56091">
    <property type="entry name" value="DNA ligase/mRNA capping enzyme, catalytic domain"/>
    <property type="match status" value="1"/>
</dbReference>
<feature type="binding site" evidence="13">
    <location>
        <begin position="34"/>
        <end position="38"/>
    </location>
    <ligand>
        <name>NAD(+)</name>
        <dbReference type="ChEBI" id="CHEBI:57540"/>
    </ligand>
</feature>
<comment type="catalytic activity">
    <reaction evidence="11 13">
        <text>NAD(+) + (deoxyribonucleotide)n-3'-hydroxyl + 5'-phospho-(deoxyribonucleotide)m = (deoxyribonucleotide)n+m + AMP + beta-nicotinamide D-nucleotide.</text>
        <dbReference type="EC" id="6.5.1.2"/>
    </reaction>
</comment>
<evidence type="ECO:0000256" key="3">
    <source>
        <dbReference type="ARBA" id="ARBA00022598"/>
    </source>
</evidence>
<feature type="region of interest" description="Disordered" evidence="14">
    <location>
        <begin position="781"/>
        <end position="807"/>
    </location>
</feature>
<keyword evidence="7 13" id="KW-0862">Zinc</keyword>
<evidence type="ECO:0000313" key="17">
    <source>
        <dbReference type="Proteomes" id="UP000239415"/>
    </source>
</evidence>
<dbReference type="Gene3D" id="2.40.50.140">
    <property type="entry name" value="Nucleic acid-binding proteins"/>
    <property type="match status" value="1"/>
</dbReference>
<feature type="binding site" evidence="13">
    <location>
        <position position="432"/>
    </location>
    <ligand>
        <name>Zn(2+)</name>
        <dbReference type="ChEBI" id="CHEBI:29105"/>
    </ligand>
</feature>
<dbReference type="InterPro" id="IPR013839">
    <property type="entry name" value="DNAligase_adenylation"/>
</dbReference>
<dbReference type="AlphaFoldDB" id="A0A2T0KMH2"/>
<dbReference type="SUPFAM" id="SSF47781">
    <property type="entry name" value="RuvA domain 2-like"/>
    <property type="match status" value="2"/>
</dbReference>
<comment type="similarity">
    <text evidence="12 13">Belongs to the NAD-dependent DNA ligase family. LigA subfamily.</text>
</comment>
<dbReference type="Gene3D" id="3.30.470.30">
    <property type="entry name" value="DNA ligase/mRNA capping enzyme"/>
    <property type="match status" value="1"/>
</dbReference>
<evidence type="ECO:0000256" key="8">
    <source>
        <dbReference type="ARBA" id="ARBA00022842"/>
    </source>
</evidence>
<dbReference type="Gene3D" id="1.10.287.610">
    <property type="entry name" value="Helix hairpin bin"/>
    <property type="match status" value="1"/>
</dbReference>
<dbReference type="EMBL" id="PVMZ01000002">
    <property type="protein sequence ID" value="PRX24828.1"/>
    <property type="molecule type" value="Genomic_DNA"/>
</dbReference>
<feature type="binding site" evidence="13">
    <location>
        <position position="426"/>
    </location>
    <ligand>
        <name>Zn(2+)</name>
        <dbReference type="ChEBI" id="CHEBI:29105"/>
    </ligand>
</feature>
<dbReference type="GO" id="GO:0006281">
    <property type="term" value="P:DNA repair"/>
    <property type="evidence" value="ECO:0007669"/>
    <property type="project" value="UniProtKB-KW"/>
</dbReference>
<reference evidence="16 17" key="1">
    <citation type="submission" date="2018-03" db="EMBL/GenBank/DDBJ databases">
        <title>Genomic Encyclopedia of Archaeal and Bacterial Type Strains, Phase II (KMG-II): from individual species to whole genera.</title>
        <authorList>
            <person name="Goeker M."/>
        </authorList>
    </citation>
    <scope>NUCLEOTIDE SEQUENCE [LARGE SCALE GENOMIC DNA]</scope>
    <source>
        <strain evidence="16 17">DSM 43146</strain>
    </source>
</reference>
<keyword evidence="4 13" id="KW-0235">DNA replication</keyword>
<feature type="binding site" evidence="13">
    <location>
        <position position="173"/>
    </location>
    <ligand>
        <name>NAD(+)</name>
        <dbReference type="ChEBI" id="CHEBI:57540"/>
    </ligand>
</feature>
<dbReference type="InterPro" id="IPR013840">
    <property type="entry name" value="DNAligase_N"/>
</dbReference>
<dbReference type="InterPro" id="IPR036420">
    <property type="entry name" value="BRCT_dom_sf"/>
</dbReference>
<dbReference type="PIRSF" id="PIRSF001604">
    <property type="entry name" value="LigA"/>
    <property type="match status" value="1"/>
</dbReference>
<dbReference type="NCBIfam" id="NF005932">
    <property type="entry name" value="PRK07956.1"/>
    <property type="match status" value="1"/>
</dbReference>
<feature type="binding site" evidence="13">
    <location>
        <position position="289"/>
    </location>
    <ligand>
        <name>NAD(+)</name>
        <dbReference type="ChEBI" id="CHEBI:57540"/>
    </ligand>
</feature>
<feature type="domain" description="BRCT" evidence="15">
    <location>
        <begin position="692"/>
        <end position="761"/>
    </location>
</feature>
<dbReference type="InterPro" id="IPR004150">
    <property type="entry name" value="NAD_DNA_ligase_OB"/>
</dbReference>
<dbReference type="Pfam" id="PF03120">
    <property type="entry name" value="OB_DNA_ligase"/>
    <property type="match status" value="1"/>
</dbReference>
<feature type="binding site" evidence="13">
    <location>
        <begin position="83"/>
        <end position="84"/>
    </location>
    <ligand>
        <name>NAD(+)</name>
        <dbReference type="ChEBI" id="CHEBI:57540"/>
    </ligand>
</feature>
<dbReference type="Gene3D" id="6.20.10.30">
    <property type="match status" value="1"/>
</dbReference>
<gene>
    <name evidence="13" type="primary">ligA</name>
    <name evidence="16" type="ORF">CLV67_102608</name>
</gene>
<dbReference type="Pfam" id="PF03119">
    <property type="entry name" value="DNA_ligase_ZBD"/>
    <property type="match status" value="1"/>
</dbReference>
<keyword evidence="13" id="KW-0464">Manganese</keyword>
<dbReference type="InterPro" id="IPR004149">
    <property type="entry name" value="Znf_DNAligase_C4"/>
</dbReference>
<evidence type="ECO:0000256" key="13">
    <source>
        <dbReference type="HAMAP-Rule" id="MF_01588"/>
    </source>
</evidence>
<dbReference type="PROSITE" id="PS01056">
    <property type="entry name" value="DNA_LIGASE_N2"/>
    <property type="match status" value="1"/>
</dbReference>
<evidence type="ECO:0000256" key="4">
    <source>
        <dbReference type="ARBA" id="ARBA00022705"/>
    </source>
</evidence>
<evidence type="ECO:0000256" key="5">
    <source>
        <dbReference type="ARBA" id="ARBA00022723"/>
    </source>
</evidence>
<dbReference type="FunFam" id="3.40.50.10190:FF:000054">
    <property type="entry name" value="DNA ligase"/>
    <property type="match status" value="1"/>
</dbReference>
<dbReference type="InterPro" id="IPR012340">
    <property type="entry name" value="NA-bd_OB-fold"/>
</dbReference>
<name>A0A2T0KMH2_9ACTN</name>
<evidence type="ECO:0000313" key="16">
    <source>
        <dbReference type="EMBL" id="PRX24828.1"/>
    </source>
</evidence>
<dbReference type="InterPro" id="IPR033136">
    <property type="entry name" value="DNA_ligase_CS"/>
</dbReference>
<dbReference type="Gene3D" id="3.40.50.10190">
    <property type="entry name" value="BRCT domain"/>
    <property type="match status" value="1"/>
</dbReference>
<dbReference type="Pfam" id="PF00533">
    <property type="entry name" value="BRCT"/>
    <property type="match status" value="1"/>
</dbReference>
<dbReference type="InterPro" id="IPR001357">
    <property type="entry name" value="BRCT_dom"/>
</dbReference>
<dbReference type="EC" id="6.5.1.2" evidence="1 13"/>
<keyword evidence="9 13" id="KW-0520">NAD</keyword>
<dbReference type="InterPro" id="IPR001679">
    <property type="entry name" value="DNA_ligase"/>
</dbReference>
<feature type="binding site" evidence="13">
    <location>
        <position position="410"/>
    </location>
    <ligand>
        <name>Zn(2+)</name>
        <dbReference type="ChEBI" id="CHEBI:29105"/>
    </ligand>
</feature>
<evidence type="ECO:0000256" key="7">
    <source>
        <dbReference type="ARBA" id="ARBA00022833"/>
    </source>
</evidence>
<dbReference type="CDD" id="cd00114">
    <property type="entry name" value="LIGANc"/>
    <property type="match status" value="1"/>
</dbReference>
<dbReference type="SMART" id="SM00292">
    <property type="entry name" value="BRCT"/>
    <property type="match status" value="1"/>
</dbReference>
<evidence type="ECO:0000256" key="1">
    <source>
        <dbReference type="ARBA" id="ARBA00012722"/>
    </source>
</evidence>
<dbReference type="CDD" id="cd17748">
    <property type="entry name" value="BRCT_DNA_ligase_like"/>
    <property type="match status" value="1"/>
</dbReference>
<evidence type="ECO:0000256" key="14">
    <source>
        <dbReference type="SAM" id="MobiDB-lite"/>
    </source>
</evidence>
<dbReference type="FunFam" id="1.10.287.610:FF:000002">
    <property type="entry name" value="DNA ligase"/>
    <property type="match status" value="1"/>
</dbReference>
<keyword evidence="8 13" id="KW-0460">Magnesium</keyword>
<comment type="caution">
    <text evidence="16">The sequence shown here is derived from an EMBL/GenBank/DDBJ whole genome shotgun (WGS) entry which is preliminary data.</text>
</comment>
<feature type="binding site" evidence="13">
    <location>
        <position position="407"/>
    </location>
    <ligand>
        <name>Zn(2+)</name>
        <dbReference type="ChEBI" id="CHEBI:29105"/>
    </ligand>
</feature>
<dbReference type="GO" id="GO:0006260">
    <property type="term" value="P:DNA replication"/>
    <property type="evidence" value="ECO:0007669"/>
    <property type="project" value="UniProtKB-KW"/>
</dbReference>
<evidence type="ECO:0000259" key="15">
    <source>
        <dbReference type="PROSITE" id="PS50172"/>
    </source>
</evidence>
<dbReference type="SUPFAM" id="SSF52113">
    <property type="entry name" value="BRCT domain"/>
    <property type="match status" value="1"/>
</dbReference>
<comment type="function">
    <text evidence="13">DNA ligase that catalyzes the formation of phosphodiester linkages between 5'-phosphoryl and 3'-hydroxyl groups in double-stranded DNA using NAD as a coenzyme and as the energy source for the reaction. It is essential for DNA replication and repair of damaged DNA.</text>
</comment>
<accession>A0A2T0KMH2</accession>
<dbReference type="SUPFAM" id="SSF50249">
    <property type="entry name" value="Nucleic acid-binding proteins"/>
    <property type="match status" value="1"/>
</dbReference>
<sequence length="807" mass="85674">MATPEASSRHAELADEIREHQHRYYELDAPTVSDAEFDLLLRELEALETEFPELRTPESPTQMVGGTASGDFPKVEHAERMMSLDNVFNLDELTAWTERAVRDAGGPVRFLCELKIDGLAINLTYEKGVLVRAATRGTGRVGDDVTPNVRTIADIPERLTGDDVPDLVEVRGEIYFPAEAFAALNAMLVEQGKPTYMNPRNAASGSLRQKDPRVTGARGLGMVVHGLGAREGFSPASQSDAYAAMKAWGLPVSSRWRLVDDLAGVREFIEFYGKNRHSVEHDIDGVVVKIDDVSIQGRLGSTSRAPRWAIAFKYPPEEVTTKLLDIAVNVGRTGRVTPYAVVEPVVVAGSEVEFATLHNAQEVVRKNVLIGDTVVLRKAGDVIPEILGPVLELRPADARAFVMPTECPDCGTPLAPAKEGDIDIRCPNSQYCLGQRRERLTYVGHRNVLDIDVLGEKSARALIDSGVLFDEGDLFSLTEEDLLRAPFFVKKDGTLGANAAKMLASIEEAKTRPLARVLRGLSIRHVGPDAAGALALEFGSMEALEEIIARAPETPALEAPAAEAPALQSPAAEAGVAEAAAAAPAIGQATLEVTTAAGTTAAEASAEVATAAEVSAEVATAAEVSAEVATAAEGKAAAKRKVKVVDPLAAVDKVGPTIAESLREWFAVDWHREIIRKWRDAGVRMADERVETGPRTLDGLTVVVTGTLAGFTRDKAAEEITSRGGKVTGSVSKKTGFVVVGDNPGSKYDKAMALKVPVLDEAGFGVLLTEGPEAARAVAETGPEATSAVAEAGPEATSAVAEATPEG</sequence>
<dbReference type="GO" id="GO:0003911">
    <property type="term" value="F:DNA ligase (NAD+) activity"/>
    <property type="evidence" value="ECO:0007669"/>
    <property type="project" value="UniProtKB-UniRule"/>
</dbReference>
<dbReference type="Proteomes" id="UP000239415">
    <property type="component" value="Unassembled WGS sequence"/>
</dbReference>
<organism evidence="16 17">
    <name type="scientific">Actinoplanes italicus</name>
    <dbReference type="NCBI Taxonomy" id="113567"/>
    <lineage>
        <taxon>Bacteria</taxon>
        <taxon>Bacillati</taxon>
        <taxon>Actinomycetota</taxon>
        <taxon>Actinomycetes</taxon>
        <taxon>Micromonosporales</taxon>
        <taxon>Micromonosporaceae</taxon>
        <taxon>Actinoplanes</taxon>
    </lineage>
</organism>
<evidence type="ECO:0000256" key="11">
    <source>
        <dbReference type="ARBA" id="ARBA00034005"/>
    </source>
</evidence>
<evidence type="ECO:0000256" key="9">
    <source>
        <dbReference type="ARBA" id="ARBA00023027"/>
    </source>
</evidence>
<dbReference type="Pfam" id="PF12826">
    <property type="entry name" value="HHH_2"/>
    <property type="match status" value="1"/>
</dbReference>
<evidence type="ECO:0000256" key="10">
    <source>
        <dbReference type="ARBA" id="ARBA00023204"/>
    </source>
</evidence>
<proteinExistence type="inferred from homology"/>
<comment type="cofactor">
    <cofactor evidence="13">
        <name>Mg(2+)</name>
        <dbReference type="ChEBI" id="CHEBI:18420"/>
    </cofactor>
    <cofactor evidence="13">
        <name>Mn(2+)</name>
        <dbReference type="ChEBI" id="CHEBI:29035"/>
    </cofactor>
</comment>
<dbReference type="NCBIfam" id="TIGR00575">
    <property type="entry name" value="dnlj"/>
    <property type="match status" value="1"/>
</dbReference>
<dbReference type="Gene3D" id="1.10.150.20">
    <property type="entry name" value="5' to 3' exonuclease, C-terminal subdomain"/>
    <property type="match status" value="2"/>
</dbReference>
<protein>
    <recommendedName>
        <fullName evidence="2 13">DNA ligase</fullName>
        <ecNumber evidence="1 13">6.5.1.2</ecNumber>
    </recommendedName>
    <alternativeName>
        <fullName evidence="13">Polydeoxyribonucleotide synthase [NAD(+)]</fullName>
    </alternativeName>
</protein>
<dbReference type="HAMAP" id="MF_01588">
    <property type="entry name" value="DNA_ligase_A"/>
    <property type="match status" value="1"/>
</dbReference>
<dbReference type="InterPro" id="IPR010994">
    <property type="entry name" value="RuvA_2-like"/>
</dbReference>
<keyword evidence="6 13" id="KW-0227">DNA damage</keyword>
<dbReference type="SMART" id="SM00532">
    <property type="entry name" value="LIGANc"/>
    <property type="match status" value="1"/>
</dbReference>
<evidence type="ECO:0000256" key="2">
    <source>
        <dbReference type="ARBA" id="ARBA00013308"/>
    </source>
</evidence>
<dbReference type="FunFam" id="3.30.470.30:FF:000001">
    <property type="entry name" value="DNA ligase"/>
    <property type="match status" value="1"/>
</dbReference>
<dbReference type="GO" id="GO:0005829">
    <property type="term" value="C:cytosol"/>
    <property type="evidence" value="ECO:0007669"/>
    <property type="project" value="TreeGrafter"/>
</dbReference>
<dbReference type="PROSITE" id="PS50172">
    <property type="entry name" value="BRCT"/>
    <property type="match status" value="1"/>
</dbReference>
<evidence type="ECO:0000256" key="12">
    <source>
        <dbReference type="ARBA" id="ARBA00060881"/>
    </source>
</evidence>
<feature type="active site" description="N6-AMP-lysine intermediate" evidence="13">
    <location>
        <position position="115"/>
    </location>
</feature>
<keyword evidence="17" id="KW-1185">Reference proteome</keyword>
<dbReference type="GO" id="GO:0046872">
    <property type="term" value="F:metal ion binding"/>
    <property type="evidence" value="ECO:0007669"/>
    <property type="project" value="UniProtKB-KW"/>
</dbReference>
<dbReference type="InterPro" id="IPR041663">
    <property type="entry name" value="DisA/LigA_HHH"/>
</dbReference>
<feature type="binding site" evidence="13">
    <location>
        <position position="313"/>
    </location>
    <ligand>
        <name>NAD(+)</name>
        <dbReference type="ChEBI" id="CHEBI:57540"/>
    </ligand>
</feature>
<keyword evidence="5 13" id="KW-0479">Metal-binding</keyword>
<keyword evidence="3 13" id="KW-0436">Ligase</keyword>
<feature type="binding site" evidence="13">
    <location>
        <position position="113"/>
    </location>
    <ligand>
        <name>NAD(+)</name>
        <dbReference type="ChEBI" id="CHEBI:57540"/>
    </ligand>
</feature>
<dbReference type="PANTHER" id="PTHR23389">
    <property type="entry name" value="CHROMOSOME TRANSMISSION FIDELITY FACTOR 18"/>
    <property type="match status" value="1"/>
</dbReference>
<dbReference type="Pfam" id="PF01653">
    <property type="entry name" value="DNA_ligase_aden"/>
    <property type="match status" value="1"/>
</dbReference>
<keyword evidence="10 13" id="KW-0234">DNA repair</keyword>